<dbReference type="NCBIfam" id="TIGR02135">
    <property type="entry name" value="phoU_full"/>
    <property type="match status" value="1"/>
</dbReference>
<evidence type="ECO:0000256" key="2">
    <source>
        <dbReference type="ARBA" id="ARBA00008107"/>
    </source>
</evidence>
<dbReference type="InterPro" id="IPR026022">
    <property type="entry name" value="PhoU_dom"/>
</dbReference>
<dbReference type="InterPro" id="IPR038078">
    <property type="entry name" value="PhoU-like_sf"/>
</dbReference>
<organism evidence="9 10">
    <name type="scientific">Solibaculum mannosilyticum</name>
    <dbReference type="NCBI Taxonomy" id="2780922"/>
    <lineage>
        <taxon>Bacteria</taxon>
        <taxon>Bacillati</taxon>
        <taxon>Bacillota</taxon>
        <taxon>Clostridia</taxon>
        <taxon>Eubacteriales</taxon>
        <taxon>Oscillospiraceae</taxon>
        <taxon>Solibaculum</taxon>
    </lineage>
</organism>
<dbReference type="InterPro" id="IPR028366">
    <property type="entry name" value="PhoU"/>
</dbReference>
<dbReference type="Proteomes" id="UP000593890">
    <property type="component" value="Chromosome"/>
</dbReference>
<name>A0A7I8D3B2_9FIRM</name>
<evidence type="ECO:0000313" key="9">
    <source>
        <dbReference type="EMBL" id="BCI61250.1"/>
    </source>
</evidence>
<proteinExistence type="inferred from homology"/>
<dbReference type="GO" id="GO:0030643">
    <property type="term" value="P:intracellular phosphate ion homeostasis"/>
    <property type="evidence" value="ECO:0007669"/>
    <property type="project" value="InterPro"/>
</dbReference>
<accession>A0A7I8D3B2</accession>
<comment type="function">
    <text evidence="7">Plays a role in the regulation of phosphate uptake.</text>
</comment>
<evidence type="ECO:0000313" key="10">
    <source>
        <dbReference type="Proteomes" id="UP000593890"/>
    </source>
</evidence>
<dbReference type="GO" id="GO:0045936">
    <property type="term" value="P:negative regulation of phosphate metabolic process"/>
    <property type="evidence" value="ECO:0007669"/>
    <property type="project" value="InterPro"/>
</dbReference>
<evidence type="ECO:0000256" key="6">
    <source>
        <dbReference type="ARBA" id="ARBA00022592"/>
    </source>
</evidence>
<dbReference type="SUPFAM" id="SSF109755">
    <property type="entry name" value="PhoU-like"/>
    <property type="match status" value="1"/>
</dbReference>
<comment type="subcellular location">
    <subcellularLocation>
        <location evidence="1 7">Cytoplasm</location>
    </subcellularLocation>
</comment>
<gene>
    <name evidence="9" type="ORF">C12CBH8_18890</name>
</gene>
<keyword evidence="5 7" id="KW-0963">Cytoplasm</keyword>
<dbReference type="AlphaFoldDB" id="A0A7I8D3B2"/>
<evidence type="ECO:0000256" key="7">
    <source>
        <dbReference type="PIRNR" id="PIRNR003107"/>
    </source>
</evidence>
<dbReference type="RefSeq" id="WP_099322679.1">
    <property type="nucleotide sequence ID" value="NZ_AP023321.1"/>
</dbReference>
<sequence>MSNRSEYDAQLKSLNQSLIDMGRLVTGAVDSAIDALEQKDIDRAAKIVKGDEAIDREERAIEHVCLTLLLLQQPVARDLRQVSTALKIVTDLERIGDHAADIAEIIPRLADDGIPVEQDISPMAHKALDMARMAIDAFVRHDMDLADKVVEADDIVDNAFDIVKRKLAKRMVGTEAAQDSAIDQLMIAKYLERIGDHAVNIAEWVKFCETGIYREERIV</sequence>
<evidence type="ECO:0000256" key="5">
    <source>
        <dbReference type="ARBA" id="ARBA00022490"/>
    </source>
</evidence>
<feature type="domain" description="PhoU" evidence="8">
    <location>
        <begin position="19"/>
        <end position="106"/>
    </location>
</feature>
<dbReference type="Pfam" id="PF01895">
    <property type="entry name" value="PhoU"/>
    <property type="match status" value="2"/>
</dbReference>
<protein>
    <recommendedName>
        <fullName evidence="7">Phosphate-specific transport system accessory protein PhoU</fullName>
    </recommendedName>
</protein>
<dbReference type="EMBL" id="AP023321">
    <property type="protein sequence ID" value="BCI61250.1"/>
    <property type="molecule type" value="Genomic_DNA"/>
</dbReference>
<dbReference type="PANTHER" id="PTHR42930:SF3">
    <property type="entry name" value="PHOSPHATE-SPECIFIC TRANSPORT SYSTEM ACCESSORY PROTEIN PHOU"/>
    <property type="match status" value="1"/>
</dbReference>
<comment type="subunit">
    <text evidence="3 7">Homodimer.</text>
</comment>
<keyword evidence="10" id="KW-1185">Reference proteome</keyword>
<dbReference type="PIRSF" id="PIRSF003107">
    <property type="entry name" value="PhoU"/>
    <property type="match status" value="1"/>
</dbReference>
<evidence type="ECO:0000256" key="3">
    <source>
        <dbReference type="ARBA" id="ARBA00011738"/>
    </source>
</evidence>
<feature type="domain" description="PhoU" evidence="8">
    <location>
        <begin position="121"/>
        <end position="205"/>
    </location>
</feature>
<dbReference type="Gene3D" id="1.20.58.220">
    <property type="entry name" value="Phosphate transport system protein phou homolog 2, domain 2"/>
    <property type="match status" value="1"/>
</dbReference>
<comment type="similarity">
    <text evidence="2 7">Belongs to the PhoU family.</text>
</comment>
<dbReference type="PANTHER" id="PTHR42930">
    <property type="entry name" value="PHOSPHATE-SPECIFIC TRANSPORT SYSTEM ACCESSORY PROTEIN PHOU"/>
    <property type="match status" value="1"/>
</dbReference>
<evidence type="ECO:0000256" key="1">
    <source>
        <dbReference type="ARBA" id="ARBA00004496"/>
    </source>
</evidence>
<evidence type="ECO:0000256" key="4">
    <source>
        <dbReference type="ARBA" id="ARBA00022448"/>
    </source>
</evidence>
<dbReference type="FunFam" id="1.20.58.220:FF:000004">
    <property type="entry name" value="Phosphate-specific transport system accessory protein PhoU"/>
    <property type="match status" value="1"/>
</dbReference>
<dbReference type="KEGG" id="sman:C12CBH8_18890"/>
<keyword evidence="4 7" id="KW-0813">Transport</keyword>
<dbReference type="GO" id="GO:0005737">
    <property type="term" value="C:cytoplasm"/>
    <property type="evidence" value="ECO:0007669"/>
    <property type="project" value="UniProtKB-SubCell"/>
</dbReference>
<dbReference type="GO" id="GO:0006817">
    <property type="term" value="P:phosphate ion transport"/>
    <property type="evidence" value="ECO:0007669"/>
    <property type="project" value="UniProtKB-KW"/>
</dbReference>
<reference evidence="10" key="1">
    <citation type="submission" date="2020-07" db="EMBL/GenBank/DDBJ databases">
        <title>Complete genome sequencing of Clostridia bacterium strain 12CBH8.</title>
        <authorList>
            <person name="Sakamoto M."/>
            <person name="Murakami T."/>
            <person name="Mori H."/>
        </authorList>
    </citation>
    <scope>NUCLEOTIDE SEQUENCE [LARGE SCALE GENOMIC DNA]</scope>
    <source>
        <strain evidence="10">12CBH8</strain>
    </source>
</reference>
<keyword evidence="6 7" id="KW-0592">Phosphate transport</keyword>
<evidence type="ECO:0000259" key="8">
    <source>
        <dbReference type="Pfam" id="PF01895"/>
    </source>
</evidence>